<gene>
    <name evidence="2" type="ORF">P7K49_006628</name>
</gene>
<dbReference type="PANTHER" id="PTHR17085:SF3">
    <property type="entry name" value="NUCLEAR RECEPTOR COACTIVATOR 4"/>
    <property type="match status" value="1"/>
</dbReference>
<evidence type="ECO:0000313" key="2">
    <source>
        <dbReference type="EMBL" id="KAK2116002.1"/>
    </source>
</evidence>
<dbReference type="EMBL" id="JASSZA010000003">
    <property type="protein sequence ID" value="KAK2116002.1"/>
    <property type="molecule type" value="Genomic_DNA"/>
</dbReference>
<comment type="caution">
    <text evidence="2">The sequence shown here is derived from an EMBL/GenBank/DDBJ whole genome shotgun (WGS) entry which is preliminary data.</text>
</comment>
<reference evidence="2 3" key="1">
    <citation type="submission" date="2023-05" db="EMBL/GenBank/DDBJ databases">
        <title>B98-5 Cell Line De Novo Hybrid Assembly: An Optical Mapping Approach.</title>
        <authorList>
            <person name="Kananen K."/>
            <person name="Auerbach J.A."/>
            <person name="Kautto E."/>
            <person name="Blachly J.S."/>
        </authorList>
    </citation>
    <scope>NUCLEOTIDE SEQUENCE [LARGE SCALE GENOMIC DNA]</scope>
    <source>
        <strain evidence="2">B95-8</strain>
        <tissue evidence="2">Cell line</tissue>
    </source>
</reference>
<sequence>MDKKMGCLWNPNLSLRSIDSLNMWPCPSRKEQAKAPKARAPSRIANSFQVINNSPLSEWLIGPPYKEGSPKEVPSTEDRAGQKSLKAPQSLTGVPVIQVTRSCQERWVPSASDPLEKTSGNFRTRAQK</sequence>
<keyword evidence="3" id="KW-1185">Reference proteome</keyword>
<feature type="region of interest" description="Disordered" evidence="1">
    <location>
        <begin position="59"/>
        <end position="89"/>
    </location>
</feature>
<dbReference type="Proteomes" id="UP001266305">
    <property type="component" value="Unassembled WGS sequence"/>
</dbReference>
<proteinExistence type="predicted"/>
<protein>
    <recommendedName>
        <fullName evidence="4">Testicular haploid expressed gene protein</fullName>
    </recommendedName>
</protein>
<evidence type="ECO:0000256" key="1">
    <source>
        <dbReference type="SAM" id="MobiDB-lite"/>
    </source>
</evidence>
<dbReference type="PANTHER" id="PTHR17085">
    <property type="entry name" value="NUCLEAR RECEPTOR COACTIVATOR 4"/>
    <property type="match status" value="1"/>
</dbReference>
<feature type="compositionally biased region" description="Basic and acidic residues" evidence="1">
    <location>
        <begin position="68"/>
        <end position="81"/>
    </location>
</feature>
<dbReference type="InterPro" id="IPR039947">
    <property type="entry name" value="NCoA-4"/>
</dbReference>
<accession>A0ABQ9W6L5</accession>
<feature type="compositionally biased region" description="Polar residues" evidence="1">
    <location>
        <begin position="118"/>
        <end position="128"/>
    </location>
</feature>
<evidence type="ECO:0000313" key="3">
    <source>
        <dbReference type="Proteomes" id="UP001266305"/>
    </source>
</evidence>
<evidence type="ECO:0008006" key="4">
    <source>
        <dbReference type="Google" id="ProtNLM"/>
    </source>
</evidence>
<name>A0ABQ9W6L5_SAGOE</name>
<feature type="region of interest" description="Disordered" evidence="1">
    <location>
        <begin position="107"/>
        <end position="128"/>
    </location>
</feature>
<organism evidence="2 3">
    <name type="scientific">Saguinus oedipus</name>
    <name type="common">Cotton-top tamarin</name>
    <name type="synonym">Oedipomidas oedipus</name>
    <dbReference type="NCBI Taxonomy" id="9490"/>
    <lineage>
        <taxon>Eukaryota</taxon>
        <taxon>Metazoa</taxon>
        <taxon>Chordata</taxon>
        <taxon>Craniata</taxon>
        <taxon>Vertebrata</taxon>
        <taxon>Euteleostomi</taxon>
        <taxon>Mammalia</taxon>
        <taxon>Eutheria</taxon>
        <taxon>Euarchontoglires</taxon>
        <taxon>Primates</taxon>
        <taxon>Haplorrhini</taxon>
        <taxon>Platyrrhini</taxon>
        <taxon>Cebidae</taxon>
        <taxon>Callitrichinae</taxon>
        <taxon>Saguinus</taxon>
    </lineage>
</organism>